<keyword evidence="5" id="KW-1185">Reference proteome</keyword>
<reference evidence="4 5" key="1">
    <citation type="submission" date="2013-03" db="EMBL/GenBank/DDBJ databases">
        <title>Draft genome sequence of Gracibacillus halophilus YIM-C55.5, a moderately halophilic and thermophilic organism from the Xiaochaidamu salt lake.</title>
        <authorList>
            <person name="Sugumar T."/>
            <person name="Polireddy D.R."/>
            <person name="Antony A."/>
            <person name="Madhava Y.R."/>
            <person name="Sivakumar N."/>
        </authorList>
    </citation>
    <scope>NUCLEOTIDE SEQUENCE [LARGE SCALE GENOMIC DNA]</scope>
    <source>
        <strain evidence="4 5">YIM-C55.5</strain>
    </source>
</reference>
<feature type="compositionally biased region" description="Polar residues" evidence="1">
    <location>
        <begin position="25"/>
        <end position="39"/>
    </location>
</feature>
<feature type="chain" id="PRO_5038695945" evidence="2">
    <location>
        <begin position="21"/>
        <end position="175"/>
    </location>
</feature>
<dbReference type="RefSeq" id="WP_003472133.1">
    <property type="nucleotide sequence ID" value="NZ_APML01000056.1"/>
</dbReference>
<gene>
    <name evidence="4" type="ORF">J416_12152</name>
</gene>
<dbReference type="Pfam" id="PF12690">
    <property type="entry name" value="BsuPI"/>
    <property type="match status" value="1"/>
</dbReference>
<feature type="region of interest" description="Disordered" evidence="1">
    <location>
        <begin position="25"/>
        <end position="46"/>
    </location>
</feature>
<dbReference type="PATRIC" id="fig|1308866.3.peg.2457"/>
<dbReference type="InterPro" id="IPR038144">
    <property type="entry name" value="IPI"/>
</dbReference>
<evidence type="ECO:0000313" key="5">
    <source>
        <dbReference type="Proteomes" id="UP000012283"/>
    </source>
</evidence>
<evidence type="ECO:0000256" key="2">
    <source>
        <dbReference type="SAM" id="SignalP"/>
    </source>
</evidence>
<dbReference type="PROSITE" id="PS51257">
    <property type="entry name" value="PROKAR_LIPOPROTEIN"/>
    <property type="match status" value="1"/>
</dbReference>
<dbReference type="eggNOG" id="ENOG5032D97">
    <property type="taxonomic scope" value="Bacteria"/>
</dbReference>
<dbReference type="EMBL" id="APML01000056">
    <property type="protein sequence ID" value="ENH96162.1"/>
    <property type="molecule type" value="Genomic_DNA"/>
</dbReference>
<feature type="signal peptide" evidence="2">
    <location>
        <begin position="1"/>
        <end position="20"/>
    </location>
</feature>
<name>N4WJ41_9BACI</name>
<keyword evidence="2" id="KW-0732">Signal</keyword>
<evidence type="ECO:0000313" key="4">
    <source>
        <dbReference type="EMBL" id="ENH96162.1"/>
    </source>
</evidence>
<feature type="domain" description="Intracellular proteinase inhibitor BsuPI" evidence="3">
    <location>
        <begin position="57"/>
        <end position="153"/>
    </location>
</feature>
<evidence type="ECO:0000256" key="1">
    <source>
        <dbReference type="SAM" id="MobiDB-lite"/>
    </source>
</evidence>
<organism evidence="4 5">
    <name type="scientific">Gracilibacillus halophilus YIM-C55.5</name>
    <dbReference type="NCBI Taxonomy" id="1308866"/>
    <lineage>
        <taxon>Bacteria</taxon>
        <taxon>Bacillati</taxon>
        <taxon>Bacillota</taxon>
        <taxon>Bacilli</taxon>
        <taxon>Bacillales</taxon>
        <taxon>Bacillaceae</taxon>
        <taxon>Gracilibacillus</taxon>
    </lineage>
</organism>
<dbReference type="STRING" id="1308866.J416_12152"/>
<proteinExistence type="predicted"/>
<evidence type="ECO:0000259" key="3">
    <source>
        <dbReference type="Pfam" id="PF12690"/>
    </source>
</evidence>
<dbReference type="MEROPS" id="I22.001"/>
<protein>
    <submittedName>
        <fullName evidence="4">Intracellular proteinase inhibitor</fullName>
    </submittedName>
</protein>
<comment type="caution">
    <text evidence="4">The sequence shown here is derived from an EMBL/GenBank/DDBJ whole genome shotgun (WGS) entry which is preliminary data.</text>
</comment>
<accession>N4WJ41</accession>
<dbReference type="Gene3D" id="2.60.40.2360">
    <property type="entry name" value="Intracellular proteinase inhibitor BsuPI"/>
    <property type="match status" value="1"/>
</dbReference>
<dbReference type="Proteomes" id="UP000012283">
    <property type="component" value="Unassembled WGS sequence"/>
</dbReference>
<dbReference type="InterPro" id="IPR020481">
    <property type="entry name" value="Intracell_prot_inh_BsuPI"/>
</dbReference>
<dbReference type="AlphaFoldDB" id="N4WJ41"/>
<sequence length="175" mass="19683">MNAYKWLVGFFLFFGLAACGTSPMNEDPSNGDNQSSSEQKNTKDNTDAVQSVLDEVTYSVTTEQTNNGIIFEMELTNKLDEDVQFSFSSGKQYEIIARLNGEKVYQYSEGKMFTEALVTETLSSGESLHWNEKWAYQNENIESGTYQVEVSLLPSQVNQQVIQGTPLTKTIEIEI</sequence>